<dbReference type="eggNOG" id="ENOG502SDNF">
    <property type="taxonomic scope" value="Eukaryota"/>
</dbReference>
<proteinExistence type="predicted"/>
<reference evidence="2" key="2">
    <citation type="submission" date="2013-04" db="EMBL/GenBank/DDBJ databases">
        <title>Genomic mechanisms accounting for the adaptation to parasitism in nematode-trapping fungi.</title>
        <authorList>
            <person name="Ahren D.G."/>
        </authorList>
    </citation>
    <scope>NUCLEOTIDE SEQUENCE [LARGE SCALE GENOMIC DNA]</scope>
    <source>
        <strain evidence="2">CBS 200.50</strain>
    </source>
</reference>
<reference evidence="1 2" key="1">
    <citation type="journal article" date="2013" name="PLoS Genet.">
        <title>Genomic mechanisms accounting for the adaptation to parasitism in nematode-trapping fungi.</title>
        <authorList>
            <person name="Meerupati T."/>
            <person name="Andersson K.M."/>
            <person name="Friman E."/>
            <person name="Kumar D."/>
            <person name="Tunlid A."/>
            <person name="Ahren D."/>
        </authorList>
    </citation>
    <scope>NUCLEOTIDE SEQUENCE [LARGE SCALE GENOMIC DNA]</scope>
    <source>
        <strain evidence="1 2">CBS 200.50</strain>
    </source>
</reference>
<gene>
    <name evidence="1" type="ORF">H072_6056</name>
</gene>
<protein>
    <submittedName>
        <fullName evidence="1">Uncharacterized protein</fullName>
    </submittedName>
</protein>
<evidence type="ECO:0000313" key="1">
    <source>
        <dbReference type="EMBL" id="EPS40134.1"/>
    </source>
</evidence>
<dbReference type="HOGENOM" id="CLU_031394_0_0_1"/>
<dbReference type="EMBL" id="AQGS01000435">
    <property type="protein sequence ID" value="EPS40134.1"/>
    <property type="molecule type" value="Genomic_DNA"/>
</dbReference>
<keyword evidence="2" id="KW-1185">Reference proteome</keyword>
<sequence>MSGNEDKPLQPNQEAFWKAYLFSLKNVILPEPSQDTLFFPAPQNTVGVLAGASPKEVTNYGVYRWCDGVLSPTDPLYSGTGKGSYILNLQEYLNYVDPGGNPDPGTMNDYIQKIELARQAKEGYIHELQQAVEMHKADPGTYPTLEEWATENDPSLLAAKQAWQDAVGAQSALCREVYGEQAGPLNTATQNIMNALSTSSQPGFNMPATMEDVELDEAQSLAIAQGEKVKFPPYTVTYVPTYSVGGGYKSTIATWCRQMTEKTLEPLAIKIDIESYGNTDWEQAGFTQVNGEGFVGFFIGAFATYSRRDEFEKTFNTMTAKDFTCTLTVYGWENFPLEGGRWDVPDVTHIFPNLREDAPKSMMSLIRPSAVAVAYTIGMEVTFEDQFATEFNSHFKSIEEEEGGFTIFGIDIGLGGKRTSQTETTSHKATYDSQSGTLTVIPNNDGHAVLLGVVGNKLGEPKE</sequence>
<comment type="caution">
    <text evidence="1">The sequence shown here is derived from an EMBL/GenBank/DDBJ whole genome shotgun (WGS) entry which is preliminary data.</text>
</comment>
<evidence type="ECO:0000313" key="2">
    <source>
        <dbReference type="Proteomes" id="UP000015100"/>
    </source>
</evidence>
<dbReference type="OMA" id="PAMFQKV"/>
<dbReference type="Proteomes" id="UP000015100">
    <property type="component" value="Unassembled WGS sequence"/>
</dbReference>
<organism evidence="1 2">
    <name type="scientific">Dactylellina haptotyla (strain CBS 200.50)</name>
    <name type="common">Nematode-trapping fungus</name>
    <name type="synonym">Monacrosporium haptotylum</name>
    <dbReference type="NCBI Taxonomy" id="1284197"/>
    <lineage>
        <taxon>Eukaryota</taxon>
        <taxon>Fungi</taxon>
        <taxon>Dikarya</taxon>
        <taxon>Ascomycota</taxon>
        <taxon>Pezizomycotina</taxon>
        <taxon>Orbiliomycetes</taxon>
        <taxon>Orbiliales</taxon>
        <taxon>Orbiliaceae</taxon>
        <taxon>Dactylellina</taxon>
    </lineage>
</organism>
<name>S8AB32_DACHA</name>
<accession>S8AB32</accession>
<dbReference type="OrthoDB" id="4842781at2759"/>
<dbReference type="AlphaFoldDB" id="S8AB32"/>